<evidence type="ECO:0000313" key="2">
    <source>
        <dbReference type="Proteomes" id="UP001221924"/>
    </source>
</evidence>
<proteinExistence type="predicted"/>
<name>A0AAW6M9U4_9BACE</name>
<reference evidence="1" key="1">
    <citation type="submission" date="2023-03" db="EMBL/GenBank/DDBJ databases">
        <title>DFI Biobank Strains.</title>
        <authorList>
            <person name="Mostad J."/>
            <person name="Paddock L."/>
            <person name="Medina S."/>
            <person name="Waligurski E."/>
            <person name="Barat B."/>
            <person name="Smith R."/>
            <person name="Burgo V."/>
            <person name="Metcalfe C."/>
            <person name="Woodson C."/>
            <person name="Sundararajan A."/>
            <person name="Ramaswamy R."/>
            <person name="Lin H."/>
            <person name="Pamer E.G."/>
        </authorList>
    </citation>
    <scope>NUCLEOTIDE SEQUENCE</scope>
    <source>
        <strain evidence="1">DFI.9.5</strain>
    </source>
</reference>
<dbReference type="Proteomes" id="UP001221924">
    <property type="component" value="Unassembled WGS sequence"/>
</dbReference>
<dbReference type="AlphaFoldDB" id="A0AAW6M9U4"/>
<sequence length="46" mass="5242">MKRYGWLLGCCLFLSIGMLWAADEPDLRMLQQKAAQSRDMEGYGST</sequence>
<dbReference type="EMBL" id="JARFID010000065">
    <property type="protein sequence ID" value="MDE8697600.1"/>
    <property type="molecule type" value="Genomic_DNA"/>
</dbReference>
<gene>
    <name evidence="1" type="ORF">PZH42_26235</name>
</gene>
<protein>
    <submittedName>
        <fullName evidence="1">Uncharacterized protein</fullName>
    </submittedName>
</protein>
<evidence type="ECO:0000313" key="1">
    <source>
        <dbReference type="EMBL" id="MDE8697600.1"/>
    </source>
</evidence>
<accession>A0AAW6M9U4</accession>
<organism evidence="1 2">
    <name type="scientific">Bacteroides cellulosilyticus</name>
    <dbReference type="NCBI Taxonomy" id="246787"/>
    <lineage>
        <taxon>Bacteria</taxon>
        <taxon>Pseudomonadati</taxon>
        <taxon>Bacteroidota</taxon>
        <taxon>Bacteroidia</taxon>
        <taxon>Bacteroidales</taxon>
        <taxon>Bacteroidaceae</taxon>
        <taxon>Bacteroides</taxon>
    </lineage>
</organism>
<dbReference type="RefSeq" id="WP_256141856.1">
    <property type="nucleotide sequence ID" value="NZ_JANFZY010000076.1"/>
</dbReference>
<comment type="caution">
    <text evidence="1">The sequence shown here is derived from an EMBL/GenBank/DDBJ whole genome shotgun (WGS) entry which is preliminary data.</text>
</comment>